<protein>
    <submittedName>
        <fullName evidence="2">DUF4136 domain-containing protein</fullName>
    </submittedName>
</protein>
<dbReference type="Pfam" id="PF13590">
    <property type="entry name" value="DUF4136"/>
    <property type="match status" value="1"/>
</dbReference>
<dbReference type="Gene3D" id="3.30.160.670">
    <property type="match status" value="1"/>
</dbReference>
<dbReference type="Proteomes" id="UP000771749">
    <property type="component" value="Unassembled WGS sequence"/>
</dbReference>
<proteinExistence type="predicted"/>
<accession>A0A940DNT1</accession>
<gene>
    <name evidence="2" type="ORF">IAC07_01800</name>
</gene>
<evidence type="ECO:0000259" key="1">
    <source>
        <dbReference type="Pfam" id="PF13590"/>
    </source>
</evidence>
<comment type="caution">
    <text evidence="2">The sequence shown here is derived from an EMBL/GenBank/DDBJ whole genome shotgun (WGS) entry which is preliminary data.</text>
</comment>
<reference evidence="2" key="1">
    <citation type="submission" date="2020-10" db="EMBL/GenBank/DDBJ databases">
        <authorList>
            <person name="Gilroy R."/>
        </authorList>
    </citation>
    <scope>NUCLEOTIDE SEQUENCE</scope>
    <source>
        <strain evidence="2">F1-3629</strain>
    </source>
</reference>
<dbReference type="InterPro" id="IPR025411">
    <property type="entry name" value="DUF4136"/>
</dbReference>
<dbReference type="EMBL" id="JADIMJ010000030">
    <property type="protein sequence ID" value="MBO8453440.1"/>
    <property type="molecule type" value="Genomic_DNA"/>
</dbReference>
<evidence type="ECO:0000313" key="2">
    <source>
        <dbReference type="EMBL" id="MBO8453440.1"/>
    </source>
</evidence>
<organism evidence="2 3">
    <name type="scientific">Candidatus Cryptobacteroides gallistercoris</name>
    <dbReference type="NCBI Taxonomy" id="2840765"/>
    <lineage>
        <taxon>Bacteria</taxon>
        <taxon>Pseudomonadati</taxon>
        <taxon>Bacteroidota</taxon>
        <taxon>Bacteroidia</taxon>
        <taxon>Bacteroidales</taxon>
        <taxon>Candidatus Cryptobacteroides</taxon>
    </lineage>
</organism>
<dbReference type="AlphaFoldDB" id="A0A940DNT1"/>
<name>A0A940DNT1_9BACT</name>
<reference evidence="2" key="2">
    <citation type="journal article" date="2021" name="PeerJ">
        <title>Extensive microbial diversity within the chicken gut microbiome revealed by metagenomics and culture.</title>
        <authorList>
            <person name="Gilroy R."/>
            <person name="Ravi A."/>
            <person name="Getino M."/>
            <person name="Pursley I."/>
            <person name="Horton D.L."/>
            <person name="Alikhan N.F."/>
            <person name="Baker D."/>
            <person name="Gharbi K."/>
            <person name="Hall N."/>
            <person name="Watson M."/>
            <person name="Adriaenssens E.M."/>
            <person name="Foster-Nyarko E."/>
            <person name="Jarju S."/>
            <person name="Secka A."/>
            <person name="Antonio M."/>
            <person name="Oren A."/>
            <person name="Chaudhuri R.R."/>
            <person name="La Ragione R."/>
            <person name="Hildebrand F."/>
            <person name="Pallen M.J."/>
        </authorList>
    </citation>
    <scope>NUCLEOTIDE SEQUENCE</scope>
    <source>
        <strain evidence="2">F1-3629</strain>
    </source>
</reference>
<feature type="domain" description="DUF4136" evidence="1">
    <location>
        <begin position="32"/>
        <end position="213"/>
    </location>
</feature>
<evidence type="ECO:0000313" key="3">
    <source>
        <dbReference type="Proteomes" id="UP000771749"/>
    </source>
</evidence>
<sequence>MKRFIMILMLVLPLAACRKEPDMGKTDGGYMVYTAYDTSADFSSFNTFVVADSMLVMDSGRYSYVRETDSRTVRTILDEYRAQMTALGYQEVDSRADADLGLQVSYIEDTQHFVDFVPSDPYWWWGYPGYWSPSWWGGYYGSWAPYSYPVSYSYTTHSFLTEMVDLTPLTGDPETDKDIRLEIVWNSYLDGSLVSSQGMVPVLQEAIIQSFAQSLSNE</sequence>